<dbReference type="AlphaFoldDB" id="A0A934N8R6"/>
<keyword evidence="2" id="KW-0238">DNA-binding</keyword>
<sequence>MDRVTGIFVEGMGAAAATSGVLTQLQGRIFGLLYLHDQPLSLDGISDELQQSKSNVSVQVRGLLDWHLVKQVRIVGSRRDHYEAATDFRRVMQEIVERRFRWNLRQVLASTDETERTLASDTGSERERFVRERLVALRAYFAGFDVILEALSHGGATSPARSRGTATTTPRQRRGQDARTTRPVGEP</sequence>
<name>A0A934N8R6_9BACT</name>
<keyword evidence="1" id="KW-0805">Transcription regulation</keyword>
<dbReference type="Proteomes" id="UP000614410">
    <property type="component" value="Unassembled WGS sequence"/>
</dbReference>
<dbReference type="InterPro" id="IPR036388">
    <property type="entry name" value="WH-like_DNA-bd_sf"/>
</dbReference>
<evidence type="ECO:0000256" key="2">
    <source>
        <dbReference type="ARBA" id="ARBA00023125"/>
    </source>
</evidence>
<evidence type="ECO:0000313" key="5">
    <source>
        <dbReference type="EMBL" id="MBJ7608182.1"/>
    </source>
</evidence>
<dbReference type="SUPFAM" id="SSF46785">
    <property type="entry name" value="Winged helix' DNA-binding domain"/>
    <property type="match status" value="1"/>
</dbReference>
<feature type="region of interest" description="Disordered" evidence="4">
    <location>
        <begin position="155"/>
        <end position="187"/>
    </location>
</feature>
<evidence type="ECO:0000256" key="3">
    <source>
        <dbReference type="ARBA" id="ARBA00023163"/>
    </source>
</evidence>
<keyword evidence="3" id="KW-0804">Transcription</keyword>
<reference evidence="5 6" key="1">
    <citation type="submission" date="2020-10" db="EMBL/GenBank/DDBJ databases">
        <title>Ca. Dormibacterota MAGs.</title>
        <authorList>
            <person name="Montgomery K."/>
        </authorList>
    </citation>
    <scope>NUCLEOTIDE SEQUENCE [LARGE SCALE GENOMIC DNA]</scope>
    <source>
        <strain evidence="5">Mitchell_Peninsula_5</strain>
    </source>
</reference>
<dbReference type="InterPro" id="IPR052362">
    <property type="entry name" value="HTH-GbsR_regulator"/>
</dbReference>
<evidence type="ECO:0008006" key="7">
    <source>
        <dbReference type="Google" id="ProtNLM"/>
    </source>
</evidence>
<protein>
    <recommendedName>
        <fullName evidence="7">HTH-type transcriptional regulator</fullName>
    </recommendedName>
</protein>
<dbReference type="EMBL" id="JAEKNN010000008">
    <property type="protein sequence ID" value="MBJ7608182.1"/>
    <property type="molecule type" value="Genomic_DNA"/>
</dbReference>
<gene>
    <name evidence="5" type="ORF">JF887_01960</name>
</gene>
<dbReference type="InterPro" id="IPR036390">
    <property type="entry name" value="WH_DNA-bd_sf"/>
</dbReference>
<dbReference type="Gene3D" id="1.10.10.10">
    <property type="entry name" value="Winged helix-like DNA-binding domain superfamily/Winged helix DNA-binding domain"/>
    <property type="match status" value="1"/>
</dbReference>
<evidence type="ECO:0000256" key="4">
    <source>
        <dbReference type="SAM" id="MobiDB-lite"/>
    </source>
</evidence>
<accession>A0A934N8R6</accession>
<dbReference type="PANTHER" id="PTHR38465:SF1">
    <property type="entry name" value="HTH-TYPE TRANSCRIPTIONAL REGULATOR MJ1563-RELATED"/>
    <property type="match status" value="1"/>
</dbReference>
<organism evidence="5 6">
    <name type="scientific">Candidatus Amunia macphersoniae</name>
    <dbReference type="NCBI Taxonomy" id="3127014"/>
    <lineage>
        <taxon>Bacteria</taxon>
        <taxon>Bacillati</taxon>
        <taxon>Candidatus Dormiibacterota</taxon>
        <taxon>Candidatus Dormibacteria</taxon>
        <taxon>Candidatus Aeolococcales</taxon>
        <taxon>Candidatus Aeolococcaceae</taxon>
        <taxon>Candidatus Amunia</taxon>
    </lineage>
</organism>
<comment type="caution">
    <text evidence="5">The sequence shown here is derived from an EMBL/GenBank/DDBJ whole genome shotgun (WGS) entry which is preliminary data.</text>
</comment>
<proteinExistence type="predicted"/>
<dbReference type="PANTHER" id="PTHR38465">
    <property type="entry name" value="HTH-TYPE TRANSCRIPTIONAL REGULATOR MJ1563-RELATED"/>
    <property type="match status" value="1"/>
</dbReference>
<evidence type="ECO:0000313" key="6">
    <source>
        <dbReference type="Proteomes" id="UP000614410"/>
    </source>
</evidence>
<evidence type="ECO:0000256" key="1">
    <source>
        <dbReference type="ARBA" id="ARBA00023015"/>
    </source>
</evidence>
<dbReference type="GO" id="GO:0003677">
    <property type="term" value="F:DNA binding"/>
    <property type="evidence" value="ECO:0007669"/>
    <property type="project" value="UniProtKB-KW"/>
</dbReference>